<evidence type="ECO:0000256" key="1">
    <source>
        <dbReference type="SAM" id="MobiDB-lite"/>
    </source>
</evidence>
<reference evidence="3" key="1">
    <citation type="journal article" date="2020" name="Fungal Divers.">
        <title>Resolving the Mortierellaceae phylogeny through synthesis of multi-gene phylogenetics and phylogenomics.</title>
        <authorList>
            <person name="Vandepol N."/>
            <person name="Liber J."/>
            <person name="Desiro A."/>
            <person name="Na H."/>
            <person name="Kennedy M."/>
            <person name="Barry K."/>
            <person name="Grigoriev I.V."/>
            <person name="Miller A.N."/>
            <person name="O'Donnell K."/>
            <person name="Stajich J.E."/>
            <person name="Bonito G."/>
        </authorList>
    </citation>
    <scope>NUCLEOTIDE SEQUENCE</scope>
    <source>
        <strain evidence="3">BC1065</strain>
    </source>
</reference>
<evidence type="ECO:0000259" key="2">
    <source>
        <dbReference type="Pfam" id="PF12937"/>
    </source>
</evidence>
<sequence>MTRDLFDIPELVYPIAAYLDSQELFNCVQVSKTWASHFVPLLWRSFRLGHRSPNQSREVGEEIDAWDCFANAGSSGHKTRMCHQSANIAFAKNGHYTRELTVENPGALLFFGSHFSHLNKLICRFSDSYKGHFTRDRDEILNRVWELVVKSPHLNTLRLGVAEHEHGHFQRIPWPFYPNNKAVTAQHLLHLQSLPMLQHLSVSMGEVEYFEFCTRFPRLVEARFRLQSVQSILHPYHPQKERDINNNNINNHNHNNNSSSNVNNTDGSNNDDERVGPNVEAVQCSLKQLVLEIAFGRFDPQLVQMVFRRFPRLERLKILSNPLKKYILVDLSSDRQAWASFDDIYPEEYQDVPSGPLLALDGSFWYDNEVAEIIGLLPVPLKRMHWKRIGERAIDALATHCSETLEVVTGGVLYRSSGDYDVPLERMSKTVGVLLARCPKLRIVDSPKLMLHIRYLMDHPWVCCDHLEQLRCTVVGIPKMSAEEKLLVQVVLDREEQQPQGENHHTKEERRVLEKRDLIGRCLKALQGHLEKCPNLEHNFHDLLVR</sequence>
<keyword evidence="4" id="KW-1185">Reference proteome</keyword>
<dbReference type="InterPro" id="IPR036047">
    <property type="entry name" value="F-box-like_dom_sf"/>
</dbReference>
<dbReference type="InterPro" id="IPR001810">
    <property type="entry name" value="F-box_dom"/>
</dbReference>
<gene>
    <name evidence="3" type="ORF">DFQ27_004810</name>
</gene>
<evidence type="ECO:0000313" key="3">
    <source>
        <dbReference type="EMBL" id="KAG0258077.1"/>
    </source>
</evidence>
<proteinExistence type="predicted"/>
<dbReference type="OrthoDB" id="2322918at2759"/>
<dbReference type="Pfam" id="PF12937">
    <property type="entry name" value="F-box-like"/>
    <property type="match status" value="1"/>
</dbReference>
<dbReference type="AlphaFoldDB" id="A0A9P6U3T9"/>
<dbReference type="SUPFAM" id="SSF81383">
    <property type="entry name" value="F-box domain"/>
    <property type="match status" value="1"/>
</dbReference>
<dbReference type="Proteomes" id="UP000807716">
    <property type="component" value="Unassembled WGS sequence"/>
</dbReference>
<organism evidence="3 4">
    <name type="scientific">Actinomortierella ambigua</name>
    <dbReference type="NCBI Taxonomy" id="1343610"/>
    <lineage>
        <taxon>Eukaryota</taxon>
        <taxon>Fungi</taxon>
        <taxon>Fungi incertae sedis</taxon>
        <taxon>Mucoromycota</taxon>
        <taxon>Mortierellomycotina</taxon>
        <taxon>Mortierellomycetes</taxon>
        <taxon>Mortierellales</taxon>
        <taxon>Mortierellaceae</taxon>
        <taxon>Actinomortierella</taxon>
    </lineage>
</organism>
<accession>A0A9P6U3T9</accession>
<feature type="compositionally biased region" description="Low complexity" evidence="1">
    <location>
        <begin position="245"/>
        <end position="268"/>
    </location>
</feature>
<dbReference type="EMBL" id="JAAAJB010000338">
    <property type="protein sequence ID" value="KAG0258077.1"/>
    <property type="molecule type" value="Genomic_DNA"/>
</dbReference>
<name>A0A9P6U3T9_9FUNG</name>
<comment type="caution">
    <text evidence="3">The sequence shown here is derived from an EMBL/GenBank/DDBJ whole genome shotgun (WGS) entry which is preliminary data.</text>
</comment>
<feature type="domain" description="F-box" evidence="2">
    <location>
        <begin position="10"/>
        <end position="46"/>
    </location>
</feature>
<feature type="region of interest" description="Disordered" evidence="1">
    <location>
        <begin position="237"/>
        <end position="276"/>
    </location>
</feature>
<evidence type="ECO:0000313" key="4">
    <source>
        <dbReference type="Proteomes" id="UP000807716"/>
    </source>
</evidence>
<protein>
    <recommendedName>
        <fullName evidence="2">F-box domain-containing protein</fullName>
    </recommendedName>
</protein>